<dbReference type="EMBL" id="CAKLDM010000001">
    <property type="protein sequence ID" value="CAH0535981.1"/>
    <property type="molecule type" value="Genomic_DNA"/>
</dbReference>
<organism evidence="5 6">
    <name type="scientific">Vibrio marisflavi CECT 7928</name>
    <dbReference type="NCBI Taxonomy" id="634439"/>
    <lineage>
        <taxon>Bacteria</taxon>
        <taxon>Pseudomonadati</taxon>
        <taxon>Pseudomonadota</taxon>
        <taxon>Gammaproteobacteria</taxon>
        <taxon>Vibrionales</taxon>
        <taxon>Vibrionaceae</taxon>
        <taxon>Vibrio</taxon>
    </lineage>
</organism>
<evidence type="ECO:0000313" key="5">
    <source>
        <dbReference type="EMBL" id="CAH0535981.1"/>
    </source>
</evidence>
<evidence type="ECO:0000259" key="4">
    <source>
        <dbReference type="Pfam" id="PF00497"/>
    </source>
</evidence>
<keyword evidence="6" id="KW-1185">Reference proteome</keyword>
<gene>
    <name evidence="5" type="ORF">VMF7928_00082</name>
</gene>
<sequence>MLHALKVGFWFGICLLFSSLSSAQTVKLATGEWAPFQSATLKNDGYVSQIIVEAFAEEGYDVELIYMPWKRAMEEAKQGRVDGTFLWGKSEERSKHFSYTAPVVTLTNVLFQRTDNPITWNKPEELKAYKIGGIDGFSYGIEKWEEQGFIKLERIFVAENNYKKLALGRLDFVIEDRDVGMAIIHRIGLQGKITENNQPVNNRSYYILMPTDSPRTKQLINTFNRGFSKVVEDGRYEAYREASIRGEYKLK</sequence>
<feature type="chain" id="PRO_5045077564" description="Solute-binding protein family 3/N-terminal domain-containing protein" evidence="3">
    <location>
        <begin position="24"/>
        <end position="251"/>
    </location>
</feature>
<feature type="signal peptide" evidence="3">
    <location>
        <begin position="1"/>
        <end position="23"/>
    </location>
</feature>
<evidence type="ECO:0000256" key="3">
    <source>
        <dbReference type="SAM" id="SignalP"/>
    </source>
</evidence>
<dbReference type="PANTHER" id="PTHR35936">
    <property type="entry name" value="MEMBRANE-BOUND LYTIC MUREIN TRANSGLYCOSYLASE F"/>
    <property type="match status" value="1"/>
</dbReference>
<reference evidence="5" key="1">
    <citation type="submission" date="2021-11" db="EMBL/GenBank/DDBJ databases">
        <authorList>
            <person name="Rodrigo-Torres L."/>
            <person name="Arahal R. D."/>
            <person name="Lucena T."/>
        </authorList>
    </citation>
    <scope>NUCLEOTIDE SEQUENCE</scope>
    <source>
        <strain evidence="5">CECT 7928</strain>
    </source>
</reference>
<evidence type="ECO:0000313" key="6">
    <source>
        <dbReference type="Proteomes" id="UP000838748"/>
    </source>
</evidence>
<dbReference type="SUPFAM" id="SSF53850">
    <property type="entry name" value="Periplasmic binding protein-like II"/>
    <property type="match status" value="1"/>
</dbReference>
<dbReference type="InterPro" id="IPR001638">
    <property type="entry name" value="Solute-binding_3/MltF_N"/>
</dbReference>
<dbReference type="Proteomes" id="UP000838748">
    <property type="component" value="Unassembled WGS sequence"/>
</dbReference>
<dbReference type="Pfam" id="PF00497">
    <property type="entry name" value="SBP_bac_3"/>
    <property type="match status" value="1"/>
</dbReference>
<dbReference type="RefSeq" id="WP_237359501.1">
    <property type="nucleotide sequence ID" value="NZ_CAKLDM010000001.1"/>
</dbReference>
<name>A0ABN8DZL3_9VIBR</name>
<dbReference type="Gene3D" id="3.40.190.10">
    <property type="entry name" value="Periplasmic binding protein-like II"/>
    <property type="match status" value="2"/>
</dbReference>
<evidence type="ECO:0000256" key="1">
    <source>
        <dbReference type="ARBA" id="ARBA00010333"/>
    </source>
</evidence>
<dbReference type="PANTHER" id="PTHR35936:SF25">
    <property type="entry name" value="ABC TRANSPORTER SUBSTRATE-BINDING PROTEIN"/>
    <property type="match status" value="1"/>
</dbReference>
<protein>
    <recommendedName>
        <fullName evidence="4">Solute-binding protein family 3/N-terminal domain-containing protein</fullName>
    </recommendedName>
</protein>
<accession>A0ABN8DZL3</accession>
<feature type="domain" description="Solute-binding protein family 3/N-terminal" evidence="4">
    <location>
        <begin position="31"/>
        <end position="239"/>
    </location>
</feature>
<keyword evidence="2 3" id="KW-0732">Signal</keyword>
<comment type="caution">
    <text evidence="5">The sequence shown here is derived from an EMBL/GenBank/DDBJ whole genome shotgun (WGS) entry which is preliminary data.</text>
</comment>
<comment type="similarity">
    <text evidence="1">Belongs to the bacterial solute-binding protein 3 family.</text>
</comment>
<proteinExistence type="inferred from homology"/>
<evidence type="ECO:0000256" key="2">
    <source>
        <dbReference type="ARBA" id="ARBA00022729"/>
    </source>
</evidence>